<keyword evidence="3 8" id="KW-0032">Aminotransferase</keyword>
<dbReference type="InterPro" id="IPR015424">
    <property type="entry name" value="PyrdxlP-dep_Trfase"/>
</dbReference>
<reference evidence="7 10" key="2">
    <citation type="submission" date="2018-05" db="EMBL/GenBank/DDBJ databases">
        <title>Genome sequences of two Antarctic strains of Pseudomonas prosekii: insights into adaptation to extreme conditions.</title>
        <authorList>
            <person name="Snopkova K."/>
            <person name="Dufkova K."/>
            <person name="Cejkova D."/>
            <person name="Sedlacek I."/>
            <person name="Smajs D."/>
        </authorList>
    </citation>
    <scope>NUCLEOTIDE SEQUENCE [LARGE SCALE GENOMIC DNA]</scope>
    <source>
        <strain evidence="7 10">P2673</strain>
    </source>
</reference>
<dbReference type="InterPro" id="IPR049704">
    <property type="entry name" value="Aminotrans_3_PPA_site"/>
</dbReference>
<dbReference type="EMBL" id="LT629762">
    <property type="protein sequence ID" value="SDT48693.1"/>
    <property type="molecule type" value="Genomic_DNA"/>
</dbReference>
<dbReference type="PANTHER" id="PTHR43552">
    <property type="entry name" value="DIAMINOBUTYRATE--2-OXOGLUTARATE AMINOTRANSFERASE"/>
    <property type="match status" value="1"/>
</dbReference>
<dbReference type="InterPro" id="IPR004637">
    <property type="entry name" value="Dat"/>
</dbReference>
<dbReference type="Proteomes" id="UP000245056">
    <property type="component" value="Unassembled WGS sequence"/>
</dbReference>
<sequence length="470" mass="50243">MSVATSLIEDQPARVAPTPAETLYQFNESPLLARQNQQESNARSYPRRIPLALKRAKGIYVEDVEGRRFIDCLAGAGTLALGHNHAVVIEAIQQVLSDELPLHTLDLTTPVKDQFVQDLFGLLPPALAAEAKIQFCGPTGTDAVEAALKLVRTATGRSTVLSFQGGYHGMSQGALSLMGSLGPKKPLGALLSSGVQFMPYPYDYRCPFGLGGAQGVQVNLNYLENLLNDPEAGVQLPAAVIVEVVQGEGGVIPADLDWLRGLRRITEQAGVALIVDEIQSGFARTGKMFAFEHAGIIPDVVVLSKAIGGSLPLAVVVYRDWLDTWLPGAHAGTFRGNQMAMAAGSAVMRYLKDNNVCEHAAAMGERLSEHLRILQRDFPQLGDIRGRGLMLGVELVDPTGAPDVQGHPPAFGRLAPLVQRECLKRGLILELGGRHGAVVRFLPPLVITAAEIDRVAEIFGRALVAATAGL</sequence>
<dbReference type="Gene3D" id="3.40.640.10">
    <property type="entry name" value="Type I PLP-dependent aspartate aminotransferase-like (Major domain)"/>
    <property type="match status" value="1"/>
</dbReference>
<evidence type="ECO:0000256" key="1">
    <source>
        <dbReference type="ARBA" id="ARBA00001933"/>
    </source>
</evidence>
<evidence type="ECO:0000256" key="4">
    <source>
        <dbReference type="ARBA" id="ARBA00022679"/>
    </source>
</evidence>
<dbReference type="OrthoDB" id="9801052at2"/>
<dbReference type="STRING" id="1148509.SAMN05216222_4645"/>
<dbReference type="SUPFAM" id="SSF53383">
    <property type="entry name" value="PLP-dependent transferases"/>
    <property type="match status" value="1"/>
</dbReference>
<evidence type="ECO:0000256" key="6">
    <source>
        <dbReference type="RuleBase" id="RU003560"/>
    </source>
</evidence>
<dbReference type="Proteomes" id="UP000198481">
    <property type="component" value="Chromosome I"/>
</dbReference>
<dbReference type="Gene3D" id="3.90.1150.10">
    <property type="entry name" value="Aspartate Aminotransferase, domain 1"/>
    <property type="match status" value="1"/>
</dbReference>
<dbReference type="NCBIfam" id="TIGR00709">
    <property type="entry name" value="dat"/>
    <property type="match status" value="1"/>
</dbReference>
<keyword evidence="5 6" id="KW-0663">Pyridoxal phosphate</keyword>
<comment type="cofactor">
    <cofactor evidence="1">
        <name>pyridoxal 5'-phosphate</name>
        <dbReference type="ChEBI" id="CHEBI:597326"/>
    </cofactor>
</comment>
<dbReference type="CDD" id="cd00610">
    <property type="entry name" value="OAT_like"/>
    <property type="match status" value="1"/>
</dbReference>
<dbReference type="GO" id="GO:0030170">
    <property type="term" value="F:pyridoxal phosphate binding"/>
    <property type="evidence" value="ECO:0007669"/>
    <property type="project" value="InterPro"/>
</dbReference>
<dbReference type="RefSeq" id="WP_092279657.1">
    <property type="nucleotide sequence ID" value="NZ_CP196739.1"/>
</dbReference>
<evidence type="ECO:0000313" key="9">
    <source>
        <dbReference type="Proteomes" id="UP000198481"/>
    </source>
</evidence>
<proteinExistence type="inferred from homology"/>
<evidence type="ECO:0000313" key="7">
    <source>
        <dbReference type="EMBL" id="PWE47565.1"/>
    </source>
</evidence>
<dbReference type="FunFam" id="3.40.640.10:FF:000091">
    <property type="entry name" value="Diaminobutyrate--2-oxoglutarate aminotransferase"/>
    <property type="match status" value="1"/>
</dbReference>
<dbReference type="EMBL" id="QFAW01000003">
    <property type="protein sequence ID" value="PWE47565.1"/>
    <property type="molecule type" value="Genomic_DNA"/>
</dbReference>
<accession>A0A1H2AS01</accession>
<evidence type="ECO:0000256" key="2">
    <source>
        <dbReference type="ARBA" id="ARBA00008954"/>
    </source>
</evidence>
<comment type="similarity">
    <text evidence="2 6">Belongs to the class-III pyridoxal-phosphate-dependent aminotransferase family.</text>
</comment>
<dbReference type="InterPro" id="IPR005814">
    <property type="entry name" value="Aminotrans_3"/>
</dbReference>
<dbReference type="GO" id="GO:0008483">
    <property type="term" value="F:transaminase activity"/>
    <property type="evidence" value="ECO:0007669"/>
    <property type="project" value="UniProtKB-KW"/>
</dbReference>
<dbReference type="InterPro" id="IPR015422">
    <property type="entry name" value="PyrdxlP-dep_Trfase_small"/>
</dbReference>
<dbReference type="PIRSF" id="PIRSF000521">
    <property type="entry name" value="Transaminase_4ab_Lys_Orn"/>
    <property type="match status" value="1"/>
</dbReference>
<evidence type="ECO:0000313" key="10">
    <source>
        <dbReference type="Proteomes" id="UP000245056"/>
    </source>
</evidence>
<dbReference type="AlphaFoldDB" id="A0A1H2AS01"/>
<evidence type="ECO:0000256" key="3">
    <source>
        <dbReference type="ARBA" id="ARBA00022576"/>
    </source>
</evidence>
<organism evidence="8 9">
    <name type="scientific">Pseudomonas prosekii</name>
    <dbReference type="NCBI Taxonomy" id="1148509"/>
    <lineage>
        <taxon>Bacteria</taxon>
        <taxon>Pseudomonadati</taxon>
        <taxon>Pseudomonadota</taxon>
        <taxon>Gammaproteobacteria</taxon>
        <taxon>Pseudomonadales</taxon>
        <taxon>Pseudomonadaceae</taxon>
        <taxon>Pseudomonas</taxon>
    </lineage>
</organism>
<reference evidence="8 9" key="1">
    <citation type="submission" date="2016-10" db="EMBL/GenBank/DDBJ databases">
        <authorList>
            <person name="de Groot N.N."/>
        </authorList>
    </citation>
    <scope>NUCLEOTIDE SEQUENCE [LARGE SCALE GENOMIC DNA]</scope>
    <source>
        <strain evidence="8 9">LMG 26867</strain>
    </source>
</reference>
<dbReference type="InterPro" id="IPR015421">
    <property type="entry name" value="PyrdxlP-dep_Trfase_major"/>
</dbReference>
<dbReference type="Pfam" id="PF00202">
    <property type="entry name" value="Aminotran_3"/>
    <property type="match status" value="1"/>
</dbReference>
<name>A0A1H2AS01_9PSED</name>
<keyword evidence="4 8" id="KW-0808">Transferase</keyword>
<dbReference type="NCBIfam" id="NF005393">
    <property type="entry name" value="PRK06938.1"/>
    <property type="match status" value="1"/>
</dbReference>
<evidence type="ECO:0000313" key="8">
    <source>
        <dbReference type="EMBL" id="SDT48693.1"/>
    </source>
</evidence>
<dbReference type="PANTHER" id="PTHR43552:SF1">
    <property type="entry name" value="DIAMINOBUTYRATE--2-OXOGLUTARATE AMINOTRANSFERASE"/>
    <property type="match status" value="1"/>
</dbReference>
<dbReference type="PROSITE" id="PS00600">
    <property type="entry name" value="AA_TRANSFER_CLASS_3"/>
    <property type="match status" value="1"/>
</dbReference>
<evidence type="ECO:0000256" key="5">
    <source>
        <dbReference type="ARBA" id="ARBA00022898"/>
    </source>
</evidence>
<protein>
    <submittedName>
        <fullName evidence="7">Aspartate aminotransferase family protein</fullName>
    </submittedName>
    <submittedName>
        <fullName evidence="8">Diaminobutyrate aminotransferase apoenzyme</fullName>
    </submittedName>
</protein>
<gene>
    <name evidence="7" type="ORF">C9I49_03465</name>
    <name evidence="8" type="ORF">SAMN05216222_4645</name>
</gene>